<evidence type="ECO:0000313" key="9">
    <source>
        <dbReference type="Proteomes" id="UP001058739"/>
    </source>
</evidence>
<protein>
    <submittedName>
        <fullName evidence="8">Extracellular solute-binding protein</fullName>
    </submittedName>
</protein>
<dbReference type="Proteomes" id="UP001058739">
    <property type="component" value="Chromosome 01"/>
</dbReference>
<proteinExistence type="inferred from homology"/>
<dbReference type="Pfam" id="PF00496">
    <property type="entry name" value="SBP_bac_5"/>
    <property type="match status" value="1"/>
</dbReference>
<gene>
    <name evidence="8" type="ORF">NIK97_09440</name>
</gene>
<dbReference type="PROSITE" id="PS51318">
    <property type="entry name" value="TAT"/>
    <property type="match status" value="1"/>
</dbReference>
<evidence type="ECO:0000256" key="3">
    <source>
        <dbReference type="ARBA" id="ARBA00022448"/>
    </source>
</evidence>
<keyword evidence="3" id="KW-0813">Transport</keyword>
<feature type="chain" id="PRO_5047115560" evidence="6">
    <location>
        <begin position="22"/>
        <end position="624"/>
    </location>
</feature>
<dbReference type="PIRSF" id="PIRSF002741">
    <property type="entry name" value="MppA"/>
    <property type="match status" value="1"/>
</dbReference>
<accession>A0ABY5U8T9</accession>
<evidence type="ECO:0000256" key="2">
    <source>
        <dbReference type="ARBA" id="ARBA00005695"/>
    </source>
</evidence>
<dbReference type="PANTHER" id="PTHR30290">
    <property type="entry name" value="PERIPLASMIC BINDING COMPONENT OF ABC TRANSPORTER"/>
    <property type="match status" value="1"/>
</dbReference>
<keyword evidence="9" id="KW-1185">Reference proteome</keyword>
<evidence type="ECO:0000256" key="6">
    <source>
        <dbReference type="SAM" id="SignalP"/>
    </source>
</evidence>
<dbReference type="EMBL" id="CP099967">
    <property type="protein sequence ID" value="UWL59739.1"/>
    <property type="molecule type" value="Genomic_DNA"/>
</dbReference>
<reference evidence="8" key="1">
    <citation type="submission" date="2022-06" db="EMBL/GenBank/DDBJ databases">
        <title>Complete Genome Sequence of Deoxynivalenol-bioadsorption Ochrobactrum pseudintermedium ASAG-D25.</title>
        <authorList>
            <person name="Wang N."/>
        </authorList>
    </citation>
    <scope>NUCLEOTIDE SEQUENCE</scope>
    <source>
        <strain evidence="8">ASAG-D25</strain>
    </source>
</reference>
<dbReference type="InterPro" id="IPR000914">
    <property type="entry name" value="SBP_5_dom"/>
</dbReference>
<keyword evidence="4 6" id="KW-0732">Signal</keyword>
<feature type="domain" description="Solute-binding protein family 5" evidence="7">
    <location>
        <begin position="119"/>
        <end position="524"/>
    </location>
</feature>
<dbReference type="PANTHER" id="PTHR30290:SF64">
    <property type="entry name" value="ABC TRANSPORTER PERIPLASMIC BINDING PROTEIN"/>
    <property type="match status" value="1"/>
</dbReference>
<evidence type="ECO:0000256" key="4">
    <source>
        <dbReference type="ARBA" id="ARBA00022729"/>
    </source>
</evidence>
<sequence>MTILRMNRRHFLGFSGSAAFAAFLPPRAIADIPTGRALHGLSAFGDLKYGPDFQHFDYASPEAPKGGTFNFAPSSWIWNQNTDTFNTLNTFTFKGDAPPRVELTFDTLMASALDEPDSVYGLIAESATLSKDRRSCTFKLRKEARFHDGSPIEAKDVVFTYTTIKQKGHPTLRQYLAGVEKVEATGKHEVRLRVVEGRGANALLDAVVVPILSENWFKDRDFEATTMEPVLGSGAYKIGNFAAGQFIEYDRVEDYWGKDLPVQKGFNHFDRIRIEFFRDRQPQFEAFKKGNIDYREETVSKNWATAYDFPAIQQGKVIKRTFPKEKRPLMQAWALNQRRERFRDPRVREAIALCFDFEWTNEHLFYNIYTRSQSCFQGSDFQASGLPTPDELKVLERYRGKLPDAIFGEAVLMPVSDGTGRDRKQFAEAIKLLEAAGFERKNGQFHDKDGSKFALEMLSNSEAFTRIYNPFAQKLRAIGIDASLRLVDASQYQARLQDFQFDLVGMALQFSPTPTQESLAGIFGAESARMPGSYNLPGTEDPLIDALIADIGAASTREEFVATMRVLDRYLRIRRDWIPNWTSANHLAAYWDRFGFKEPKPDYGFPVEMLWWIDEEKARAVGKP</sequence>
<comment type="subcellular location">
    <subcellularLocation>
        <location evidence="1">Periplasm</location>
    </subcellularLocation>
</comment>
<keyword evidence="5" id="KW-0574">Periplasm</keyword>
<dbReference type="SUPFAM" id="SSF53850">
    <property type="entry name" value="Periplasmic binding protein-like II"/>
    <property type="match status" value="1"/>
</dbReference>
<dbReference type="InterPro" id="IPR039424">
    <property type="entry name" value="SBP_5"/>
</dbReference>
<dbReference type="Gene3D" id="3.10.105.10">
    <property type="entry name" value="Dipeptide-binding Protein, Domain 3"/>
    <property type="match status" value="1"/>
</dbReference>
<evidence type="ECO:0000256" key="5">
    <source>
        <dbReference type="ARBA" id="ARBA00022764"/>
    </source>
</evidence>
<dbReference type="RefSeq" id="WP_121986964.1">
    <property type="nucleotide sequence ID" value="NZ_CP099967.1"/>
</dbReference>
<evidence type="ECO:0000313" key="8">
    <source>
        <dbReference type="EMBL" id="UWL59739.1"/>
    </source>
</evidence>
<comment type="similarity">
    <text evidence="2">Belongs to the bacterial solute-binding protein 5 family.</text>
</comment>
<dbReference type="CDD" id="cd08497">
    <property type="entry name" value="MbnE-like"/>
    <property type="match status" value="1"/>
</dbReference>
<dbReference type="InterPro" id="IPR030678">
    <property type="entry name" value="Peptide/Ni-bd"/>
</dbReference>
<feature type="signal peptide" evidence="6">
    <location>
        <begin position="1"/>
        <end position="21"/>
    </location>
</feature>
<dbReference type="Gene3D" id="3.40.190.10">
    <property type="entry name" value="Periplasmic binding protein-like II"/>
    <property type="match status" value="1"/>
</dbReference>
<evidence type="ECO:0000259" key="7">
    <source>
        <dbReference type="Pfam" id="PF00496"/>
    </source>
</evidence>
<evidence type="ECO:0000256" key="1">
    <source>
        <dbReference type="ARBA" id="ARBA00004418"/>
    </source>
</evidence>
<name>A0ABY5U8T9_9HYPH</name>
<organism evidence="8 9">
    <name type="scientific">Brucella pseudintermedia</name>
    <dbReference type="NCBI Taxonomy" id="370111"/>
    <lineage>
        <taxon>Bacteria</taxon>
        <taxon>Pseudomonadati</taxon>
        <taxon>Pseudomonadota</taxon>
        <taxon>Alphaproteobacteria</taxon>
        <taxon>Hyphomicrobiales</taxon>
        <taxon>Brucellaceae</taxon>
        <taxon>Brucella/Ochrobactrum group</taxon>
        <taxon>Brucella</taxon>
    </lineage>
</organism>
<dbReference type="InterPro" id="IPR006311">
    <property type="entry name" value="TAT_signal"/>
</dbReference>